<dbReference type="AlphaFoldDB" id="A0A1F8B4U3"/>
<protein>
    <recommendedName>
        <fullName evidence="4">DUF2062 domain-containing protein</fullName>
    </recommendedName>
</protein>
<reference evidence="2 3" key="1">
    <citation type="journal article" date="2016" name="Nat. Commun.">
        <title>Thousands of microbial genomes shed light on interconnected biogeochemical processes in an aquifer system.</title>
        <authorList>
            <person name="Anantharaman K."/>
            <person name="Brown C.T."/>
            <person name="Hug L.A."/>
            <person name="Sharon I."/>
            <person name="Castelle C.J."/>
            <person name="Probst A.J."/>
            <person name="Thomas B.C."/>
            <person name="Singh A."/>
            <person name="Wilkins M.J."/>
            <person name="Karaoz U."/>
            <person name="Brodie E.L."/>
            <person name="Williams K.H."/>
            <person name="Hubbard S.S."/>
            <person name="Banfield J.F."/>
        </authorList>
    </citation>
    <scope>NUCLEOTIDE SEQUENCE [LARGE SCALE GENOMIC DNA]</scope>
</reference>
<keyword evidence="1" id="KW-0472">Membrane</keyword>
<evidence type="ECO:0000313" key="3">
    <source>
        <dbReference type="Proteomes" id="UP000179018"/>
    </source>
</evidence>
<feature type="transmembrane region" description="Helical" evidence="1">
    <location>
        <begin position="54"/>
        <end position="77"/>
    </location>
</feature>
<feature type="transmembrane region" description="Helical" evidence="1">
    <location>
        <begin position="12"/>
        <end position="34"/>
    </location>
</feature>
<evidence type="ECO:0000256" key="1">
    <source>
        <dbReference type="SAM" id="Phobius"/>
    </source>
</evidence>
<evidence type="ECO:0008006" key="4">
    <source>
        <dbReference type="Google" id="ProtNLM"/>
    </source>
</evidence>
<comment type="caution">
    <text evidence="2">The sequence shown here is derived from an EMBL/GenBank/DDBJ whole genome shotgun (WGS) entry which is preliminary data.</text>
</comment>
<accession>A0A1F8B4U3</accession>
<dbReference type="EMBL" id="MGHC01000027">
    <property type="protein sequence ID" value="OGM59044.1"/>
    <property type="molecule type" value="Genomic_DNA"/>
</dbReference>
<dbReference type="InterPro" id="IPR044020">
    <property type="entry name" value="DUF5676"/>
</dbReference>
<dbReference type="Pfam" id="PF18926">
    <property type="entry name" value="DUF5676"/>
    <property type="match status" value="1"/>
</dbReference>
<sequence length="87" mass="9754">MKHNEMATANTLGTLGGIYYIFCYAVASLFPGLYKTVAVSWFHMLRLEGLWKSVPSGFAIGLISFTATSWISGWLFARLFNYFSGKK</sequence>
<keyword evidence="1" id="KW-0812">Transmembrane</keyword>
<proteinExistence type="predicted"/>
<dbReference type="Proteomes" id="UP000179018">
    <property type="component" value="Unassembled WGS sequence"/>
</dbReference>
<dbReference type="STRING" id="1802516.A3A75_05230"/>
<gene>
    <name evidence="2" type="ORF">A3A75_05230</name>
</gene>
<organism evidence="2 3">
    <name type="scientific">Candidatus Woesebacteria bacterium RIFCSPLOWO2_01_FULL_39_10</name>
    <dbReference type="NCBI Taxonomy" id="1802516"/>
    <lineage>
        <taxon>Bacteria</taxon>
        <taxon>Candidatus Woeseibacteriota</taxon>
    </lineage>
</organism>
<evidence type="ECO:0000313" key="2">
    <source>
        <dbReference type="EMBL" id="OGM59044.1"/>
    </source>
</evidence>
<name>A0A1F8B4U3_9BACT</name>
<keyword evidence="1" id="KW-1133">Transmembrane helix</keyword>